<keyword evidence="3" id="KW-1185">Reference proteome</keyword>
<dbReference type="EMBL" id="CADIKM010000023">
    <property type="protein sequence ID" value="CAB3796367.1"/>
    <property type="molecule type" value="Genomic_DNA"/>
</dbReference>
<dbReference type="RefSeq" id="WP_175106607.1">
    <property type="nucleotide sequence ID" value="NZ_CADIKM010000023.1"/>
</dbReference>
<evidence type="ECO:0000313" key="2">
    <source>
        <dbReference type="EMBL" id="CAB3796367.1"/>
    </source>
</evidence>
<gene>
    <name evidence="2" type="ORF">LMG28138_04066</name>
</gene>
<evidence type="ECO:0000313" key="3">
    <source>
        <dbReference type="Proteomes" id="UP000494115"/>
    </source>
</evidence>
<proteinExistence type="predicted"/>
<feature type="region of interest" description="Disordered" evidence="1">
    <location>
        <begin position="276"/>
        <end position="319"/>
    </location>
</feature>
<protein>
    <submittedName>
        <fullName evidence="2">Uncharacterized protein</fullName>
    </submittedName>
</protein>
<sequence>MPAHTARPPLTTHTALAHDAAEPQREVPRMPADWSYVAPLVPDAYLGVWKRASYVDERHRDETTLRYWLQTPDWHADLGVSAQRPSFEGVTSLAECSSAQLDWLCKGQGFAGPTRISGELCFWDRQWDFQLRDTRDIGHMRFTSESLIEDDIHQRYREVWCKLPRAENGERALEGHRPGDPQILLLASGGYFMYMRDRALRAAPACRAKRQFTEGAATRSEQEAFADFEMSFGRYDAEQWTIELSTLPWREGRSVACDSAGLPDIAALTGGRAKAWRPLERHPMPSAKTAGHIPSPSPPPSPSPSQSQSPSAPNGMSTT</sequence>
<name>A0A6S7BDC4_9BURK</name>
<dbReference type="Proteomes" id="UP000494115">
    <property type="component" value="Unassembled WGS sequence"/>
</dbReference>
<dbReference type="AlphaFoldDB" id="A0A6S7BDC4"/>
<organism evidence="2 3">
    <name type="scientific">Pararobbsia alpina</name>
    <dbReference type="NCBI Taxonomy" id="621374"/>
    <lineage>
        <taxon>Bacteria</taxon>
        <taxon>Pseudomonadati</taxon>
        <taxon>Pseudomonadota</taxon>
        <taxon>Betaproteobacteria</taxon>
        <taxon>Burkholderiales</taxon>
        <taxon>Burkholderiaceae</taxon>
        <taxon>Pararobbsia</taxon>
    </lineage>
</organism>
<evidence type="ECO:0000256" key="1">
    <source>
        <dbReference type="SAM" id="MobiDB-lite"/>
    </source>
</evidence>
<accession>A0A6S7BDC4</accession>
<reference evidence="2 3" key="1">
    <citation type="submission" date="2020-04" db="EMBL/GenBank/DDBJ databases">
        <authorList>
            <person name="De Canck E."/>
        </authorList>
    </citation>
    <scope>NUCLEOTIDE SEQUENCE [LARGE SCALE GENOMIC DNA]</scope>
    <source>
        <strain evidence="2 3">LMG 28138</strain>
    </source>
</reference>